<keyword evidence="3 6" id="KW-1133">Transmembrane helix</keyword>
<name>A0A328PF08_9EURY</name>
<sequence length="187" mass="21902">MVLDLIYKGLDIIFGPFLALDPNPKNPILTIFIIATIVAFIITLANKLLVDQERLQKLRREMQEFQQEVMEARKSSDVKALEELQEKQMEFMDKQREMMTMSFKPMIVTFLPIILVFYWMAQHPYISKATIILPQVAYYVLLVPIWHMFYKMPAGSPAYAIGWLGWYILCSFAMSQLFRKFMGLKGM</sequence>
<feature type="transmembrane region" description="Helical" evidence="6">
    <location>
        <begin position="125"/>
        <end position="146"/>
    </location>
</feature>
<gene>
    <name evidence="7" type="ORF">DPC56_00965</name>
</gene>
<evidence type="ECO:0000313" key="8">
    <source>
        <dbReference type="Proteomes" id="UP000249782"/>
    </source>
</evidence>
<comment type="subcellular location">
    <subcellularLocation>
        <location evidence="1">Membrane</location>
        <topology evidence="1">Multi-pass membrane protein</topology>
    </subcellularLocation>
</comment>
<evidence type="ECO:0000256" key="6">
    <source>
        <dbReference type="SAM" id="Phobius"/>
    </source>
</evidence>
<reference evidence="7 8" key="1">
    <citation type="submission" date="2018-06" db="EMBL/GenBank/DDBJ databases">
        <title>Draft genome sequence of hyperthermophilic methanogen Methanothermobacter tenebrarum sp. MCM-B 1447.</title>
        <authorList>
            <person name="Pore S.D."/>
            <person name="Dagar S."/>
            <person name="Dhakephalkar P.K."/>
        </authorList>
    </citation>
    <scope>NUCLEOTIDE SEQUENCE [LARGE SCALE GENOMIC DNA]</scope>
    <source>
        <strain evidence="7 8">MCM B 1447</strain>
    </source>
</reference>
<dbReference type="GO" id="GO:0016020">
    <property type="term" value="C:membrane"/>
    <property type="evidence" value="ECO:0007669"/>
    <property type="project" value="UniProtKB-SubCell"/>
</dbReference>
<dbReference type="Pfam" id="PF01956">
    <property type="entry name" value="EMC3_TMCO1"/>
    <property type="match status" value="1"/>
</dbReference>
<dbReference type="AlphaFoldDB" id="A0A328PF08"/>
<evidence type="ECO:0000256" key="1">
    <source>
        <dbReference type="ARBA" id="ARBA00004141"/>
    </source>
</evidence>
<feature type="transmembrane region" description="Helical" evidence="6">
    <location>
        <begin position="28"/>
        <end position="50"/>
    </location>
</feature>
<evidence type="ECO:0008006" key="9">
    <source>
        <dbReference type="Google" id="ProtNLM"/>
    </source>
</evidence>
<evidence type="ECO:0000256" key="3">
    <source>
        <dbReference type="ARBA" id="ARBA00022989"/>
    </source>
</evidence>
<dbReference type="RefSeq" id="WP_112093191.1">
    <property type="nucleotide sequence ID" value="NZ_QLOE01000001.1"/>
</dbReference>
<feature type="transmembrane region" description="Helical" evidence="6">
    <location>
        <begin position="101"/>
        <end position="119"/>
    </location>
</feature>
<keyword evidence="4 6" id="KW-0472">Membrane</keyword>
<accession>A0A328PF08</accession>
<evidence type="ECO:0000256" key="4">
    <source>
        <dbReference type="ARBA" id="ARBA00023136"/>
    </source>
</evidence>
<dbReference type="Proteomes" id="UP000249782">
    <property type="component" value="Unassembled WGS sequence"/>
</dbReference>
<keyword evidence="5" id="KW-0175">Coiled coil</keyword>
<dbReference type="InterPro" id="IPR002809">
    <property type="entry name" value="EMC3/TMCO1"/>
</dbReference>
<evidence type="ECO:0000256" key="5">
    <source>
        <dbReference type="SAM" id="Coils"/>
    </source>
</evidence>
<keyword evidence="8" id="KW-1185">Reference proteome</keyword>
<evidence type="ECO:0000313" key="7">
    <source>
        <dbReference type="EMBL" id="RAO79881.1"/>
    </source>
</evidence>
<protein>
    <recommendedName>
        <fullName evidence="9">DUF106 domain-containing protein</fullName>
    </recommendedName>
</protein>
<proteinExistence type="predicted"/>
<dbReference type="EMBL" id="QLOE01000001">
    <property type="protein sequence ID" value="RAO79881.1"/>
    <property type="molecule type" value="Genomic_DNA"/>
</dbReference>
<dbReference type="InterPro" id="IPR038978">
    <property type="entry name" value="MJ0935"/>
</dbReference>
<comment type="caution">
    <text evidence="7">The sequence shown here is derived from an EMBL/GenBank/DDBJ whole genome shotgun (WGS) entry which is preliminary data.</text>
</comment>
<feature type="coiled-coil region" evidence="5">
    <location>
        <begin position="48"/>
        <end position="75"/>
    </location>
</feature>
<organism evidence="7 8">
    <name type="scientific">Methanothermobacter tenebrarum</name>
    <dbReference type="NCBI Taxonomy" id="680118"/>
    <lineage>
        <taxon>Archaea</taxon>
        <taxon>Methanobacteriati</taxon>
        <taxon>Methanobacteriota</taxon>
        <taxon>Methanomada group</taxon>
        <taxon>Methanobacteria</taxon>
        <taxon>Methanobacteriales</taxon>
        <taxon>Methanobacteriaceae</taxon>
        <taxon>Methanothermobacter</taxon>
    </lineage>
</organism>
<dbReference type="PANTHER" id="PTHR42198:SF1">
    <property type="entry name" value="INTEGRAL MEMBRANE PROTEIN"/>
    <property type="match status" value="1"/>
</dbReference>
<dbReference type="PANTHER" id="PTHR42198">
    <property type="entry name" value="INTEGRAL MEMBRANE PROTEIN"/>
    <property type="match status" value="1"/>
</dbReference>
<evidence type="ECO:0000256" key="2">
    <source>
        <dbReference type="ARBA" id="ARBA00022692"/>
    </source>
</evidence>
<keyword evidence="2 6" id="KW-0812">Transmembrane</keyword>
<dbReference type="OrthoDB" id="84619at2157"/>
<dbReference type="SMART" id="SM01415">
    <property type="entry name" value="DUF106"/>
    <property type="match status" value="1"/>
</dbReference>
<feature type="transmembrane region" description="Helical" evidence="6">
    <location>
        <begin position="158"/>
        <end position="178"/>
    </location>
</feature>